<sequence>MSAAAELKPKAIQADVAEAIAARREYSAGFVTDIASDTVAPGLSEDVIRLISARKGEPEWLLAWRLKAYQNWLKLTPPDWAQLKVPPIDLQAISYYSQPKSHKDGPKSLDEVDPKLLETYKKLGIPLQEQAMLAGVQSSNIAMDVVFDSVSVATTFKAKLKEAGVIFCPISEAVREYPELVQQYLGTVVGINDNYYAALNSAVFTDGSFVFVPKGVRCPMELSTYFRINEKNTGQFERTLIICEDDAQVSYLEGCTAPQRDENQLHAAVVELVALERAEIKYSTVQNWYPGDENGVGGIYNFVTKRGECRGANSKISWTQVETGSAITWKYPSCVLRGDNSIGEFYSVALTHHRQQADTGTKMIHIGKNTRSTIVSKGIAAGHGQQSYRGLVRVLPGASGARNHTQCDSLLIGSHCGAHTFPYTEVRNPSAKLEHEATTSKIGEDQLFYLRSRGIGEEDAVSMIVNGFCKDVFRELPMEFAVEAGKLLAVSLEGAVG</sequence>
<dbReference type="InterPro" id="IPR055346">
    <property type="entry name" value="Fe-S_cluster_assembly_SufBD"/>
</dbReference>
<comment type="similarity">
    <text evidence="1">Belongs to the iron-sulfur cluster assembly SufBD family.</text>
</comment>
<dbReference type="RefSeq" id="WP_123211765.1">
    <property type="nucleotide sequence ID" value="NZ_RJVO01000004.1"/>
</dbReference>
<dbReference type="InterPro" id="IPR037284">
    <property type="entry name" value="SUF_FeS_clus_asmbl_SufBD_sf"/>
</dbReference>
<feature type="domain" description="SUF system FeS cluster assembly SufBD core" evidence="2">
    <location>
        <begin position="226"/>
        <end position="468"/>
    </location>
</feature>
<evidence type="ECO:0000313" key="4">
    <source>
        <dbReference type="EMBL" id="ROH89468.1"/>
    </source>
</evidence>
<dbReference type="SUPFAM" id="SSF101960">
    <property type="entry name" value="Stabilizer of iron transporter SufD"/>
    <property type="match status" value="1"/>
</dbReference>
<dbReference type="InterPro" id="IPR045595">
    <property type="entry name" value="SufBD_N"/>
</dbReference>
<dbReference type="InterPro" id="IPR010231">
    <property type="entry name" value="SUF_FeS_clus_asmbl_SufB"/>
</dbReference>
<evidence type="ECO:0000313" key="5">
    <source>
        <dbReference type="Proteomes" id="UP000282106"/>
    </source>
</evidence>
<comment type="caution">
    <text evidence="4">The sequence shown here is derived from an EMBL/GenBank/DDBJ whole genome shotgun (WGS) entry which is preliminary data.</text>
</comment>
<reference evidence="4 5" key="1">
    <citation type="submission" date="2018-10" db="EMBL/GenBank/DDBJ databases">
        <authorList>
            <person name="Chen W.-M."/>
        </authorList>
    </citation>
    <scope>NUCLEOTIDE SEQUENCE [LARGE SCALE GENOMIC DNA]</scope>
    <source>
        <strain evidence="4 5">THS-13</strain>
    </source>
</reference>
<name>A0A3N0VAX7_9GAMM</name>
<dbReference type="PANTHER" id="PTHR30508:SF1">
    <property type="entry name" value="UPF0051 PROTEIN ABCI8, CHLOROPLASTIC-RELATED"/>
    <property type="match status" value="1"/>
</dbReference>
<dbReference type="Pfam" id="PF01458">
    <property type="entry name" value="SUFBD_core"/>
    <property type="match status" value="1"/>
</dbReference>
<dbReference type="EMBL" id="RJVO01000004">
    <property type="protein sequence ID" value="ROH89468.1"/>
    <property type="molecule type" value="Genomic_DNA"/>
</dbReference>
<dbReference type="NCBIfam" id="TIGR01980">
    <property type="entry name" value="sufB"/>
    <property type="match status" value="1"/>
</dbReference>
<dbReference type="PANTHER" id="PTHR30508">
    <property type="entry name" value="FES CLUSTER ASSEMBLY PROTEIN SUF"/>
    <property type="match status" value="1"/>
</dbReference>
<evidence type="ECO:0000259" key="3">
    <source>
        <dbReference type="Pfam" id="PF19295"/>
    </source>
</evidence>
<evidence type="ECO:0000256" key="1">
    <source>
        <dbReference type="ARBA" id="ARBA00043967"/>
    </source>
</evidence>
<dbReference type="AlphaFoldDB" id="A0A3N0VAX7"/>
<dbReference type="Pfam" id="PF19295">
    <property type="entry name" value="SufBD_N"/>
    <property type="match status" value="1"/>
</dbReference>
<gene>
    <name evidence="4" type="primary">sufB</name>
    <name evidence="4" type="ORF">ED208_10020</name>
</gene>
<keyword evidence="5" id="KW-1185">Reference proteome</keyword>
<feature type="domain" description="SUF system FeS cluster assembly SufBD N-terminal" evidence="3">
    <location>
        <begin position="145"/>
        <end position="218"/>
    </location>
</feature>
<dbReference type="NCBIfam" id="NF008773">
    <property type="entry name" value="PRK11814.1"/>
    <property type="match status" value="1"/>
</dbReference>
<protein>
    <submittedName>
        <fullName evidence="4">Fe-S cluster assembly protein SufB</fullName>
    </submittedName>
</protein>
<dbReference type="GO" id="GO:0016226">
    <property type="term" value="P:iron-sulfur cluster assembly"/>
    <property type="evidence" value="ECO:0007669"/>
    <property type="project" value="InterPro"/>
</dbReference>
<organism evidence="4 5">
    <name type="scientific">Stagnimonas aquatica</name>
    <dbReference type="NCBI Taxonomy" id="2689987"/>
    <lineage>
        <taxon>Bacteria</taxon>
        <taxon>Pseudomonadati</taxon>
        <taxon>Pseudomonadota</taxon>
        <taxon>Gammaproteobacteria</taxon>
        <taxon>Nevskiales</taxon>
        <taxon>Nevskiaceae</taxon>
        <taxon>Stagnimonas</taxon>
    </lineage>
</organism>
<dbReference type="InterPro" id="IPR000825">
    <property type="entry name" value="SUF_FeS_clus_asmbl_SufBD_core"/>
</dbReference>
<dbReference type="InParanoid" id="A0A3N0VAX7"/>
<proteinExistence type="inferred from homology"/>
<accession>A0A3N0VAX7</accession>
<dbReference type="FunCoup" id="A0A3N0VAX7">
    <property type="interactions" value="386"/>
</dbReference>
<dbReference type="Proteomes" id="UP000282106">
    <property type="component" value="Unassembled WGS sequence"/>
</dbReference>
<evidence type="ECO:0000259" key="2">
    <source>
        <dbReference type="Pfam" id="PF01458"/>
    </source>
</evidence>